<sequence length="350" mass="38128">MTHLKSIIASPSLRKFFRSLSTSTRHPSSISFSGAGYLGCYHLGVIQYLQDTKLLLTPDDYKNGAHQTLLGSSAGSLVSSGILLGLKPEDTMPIVSECAKQARDAGILTSLTPGFSLVDVLDPLLRSKVLSTIHEQIGKDGDVDEFLKSRVNGIAGSPDRLRVFLTDPTKLTRPGHFGSHALVNDFKDLEHLLSSCILSSYVPIGTGPLSPSPESCVSKATEYMKDKNVKRMKKGDGWTVDGDGLEDVPAKEKWWDGGLAVMFPKIDGKTIMVSPVSIRSKDNIIICPKWLGSDKDGMNIGSRGLTANTSWENARGAKNMLYATENSEYEKIFGEAYDDARRVCEENILV</sequence>
<feature type="domain" description="PNPLA" evidence="3">
    <location>
        <begin position="30"/>
        <end position="269"/>
    </location>
</feature>
<dbReference type="PANTHER" id="PTHR12406">
    <property type="entry name" value="CALCIUM-INDEPENDENT PHOSPHOLIPASE A2 IPLA2 -RELATED"/>
    <property type="match status" value="1"/>
</dbReference>
<dbReference type="PANTHER" id="PTHR12406:SF7">
    <property type="entry name" value="PATATIN-LIKE PHOSPHOLIPASE DOMAIN-CONTAINING PROTEIN 4"/>
    <property type="match status" value="1"/>
</dbReference>
<dbReference type="GO" id="GO:0004806">
    <property type="term" value="F:triacylglycerol lipase activity"/>
    <property type="evidence" value="ECO:0007669"/>
    <property type="project" value="TreeGrafter"/>
</dbReference>
<feature type="active site" description="Proton acceptor" evidence="2">
    <location>
        <position position="256"/>
    </location>
</feature>
<dbReference type="GO" id="GO:0016020">
    <property type="term" value="C:membrane"/>
    <property type="evidence" value="ECO:0007669"/>
    <property type="project" value="TreeGrafter"/>
</dbReference>
<dbReference type="InterPro" id="IPR002641">
    <property type="entry name" value="PNPLA_dom"/>
</dbReference>
<reference evidence="5" key="1">
    <citation type="journal article" date="2023" name="Commun. Biol.">
        <title>Genome analysis of Parmales, the sister group of diatoms, reveals the evolutionary specialization of diatoms from phago-mixotrophs to photoautotrophs.</title>
        <authorList>
            <person name="Ban H."/>
            <person name="Sato S."/>
            <person name="Yoshikawa S."/>
            <person name="Yamada K."/>
            <person name="Nakamura Y."/>
            <person name="Ichinomiya M."/>
            <person name="Sato N."/>
            <person name="Blanc-Mathieu R."/>
            <person name="Endo H."/>
            <person name="Kuwata A."/>
            <person name="Ogata H."/>
        </authorList>
    </citation>
    <scope>NUCLEOTIDE SEQUENCE [LARGE SCALE GENOMIC DNA]</scope>
</reference>
<dbReference type="SUPFAM" id="SSF52151">
    <property type="entry name" value="FabD/lysophospholipase-like"/>
    <property type="match status" value="1"/>
</dbReference>
<dbReference type="Proteomes" id="UP001162640">
    <property type="component" value="Unassembled WGS sequence"/>
</dbReference>
<dbReference type="InterPro" id="IPR016035">
    <property type="entry name" value="Acyl_Trfase/lysoPLipase"/>
</dbReference>
<feature type="short sequence motif" description="GXGXXG" evidence="2">
    <location>
        <begin position="34"/>
        <end position="39"/>
    </location>
</feature>
<evidence type="ECO:0000256" key="1">
    <source>
        <dbReference type="ARBA" id="ARBA00023098"/>
    </source>
</evidence>
<dbReference type="AlphaFoldDB" id="A0A9W7AAA2"/>
<dbReference type="EMBL" id="BLQM01000105">
    <property type="protein sequence ID" value="GMH64165.1"/>
    <property type="molecule type" value="Genomic_DNA"/>
</dbReference>
<feature type="active site" description="Nucleophile" evidence="2">
    <location>
        <position position="73"/>
    </location>
</feature>
<comment type="caution">
    <text evidence="4">The sequence shown here is derived from an EMBL/GenBank/DDBJ whole genome shotgun (WGS) entry which is preliminary data.</text>
</comment>
<dbReference type="GO" id="GO:0005811">
    <property type="term" value="C:lipid droplet"/>
    <property type="evidence" value="ECO:0007669"/>
    <property type="project" value="TreeGrafter"/>
</dbReference>
<organism evidence="4 5">
    <name type="scientific">Triparma laevis f. inornata</name>
    <dbReference type="NCBI Taxonomy" id="1714386"/>
    <lineage>
        <taxon>Eukaryota</taxon>
        <taxon>Sar</taxon>
        <taxon>Stramenopiles</taxon>
        <taxon>Ochrophyta</taxon>
        <taxon>Bolidophyceae</taxon>
        <taxon>Parmales</taxon>
        <taxon>Triparmaceae</taxon>
        <taxon>Triparma</taxon>
    </lineage>
</organism>
<name>A0A9W7AAA2_9STRA</name>
<dbReference type="GO" id="GO:0019433">
    <property type="term" value="P:triglyceride catabolic process"/>
    <property type="evidence" value="ECO:0007669"/>
    <property type="project" value="TreeGrafter"/>
</dbReference>
<evidence type="ECO:0000313" key="5">
    <source>
        <dbReference type="Proteomes" id="UP001162640"/>
    </source>
</evidence>
<evidence type="ECO:0000259" key="3">
    <source>
        <dbReference type="PROSITE" id="PS51635"/>
    </source>
</evidence>
<dbReference type="InterPro" id="IPR033562">
    <property type="entry name" value="PLPL"/>
</dbReference>
<protein>
    <recommendedName>
        <fullName evidence="3">PNPLA domain-containing protein</fullName>
    </recommendedName>
</protein>
<evidence type="ECO:0000256" key="2">
    <source>
        <dbReference type="PROSITE-ProRule" id="PRU01161"/>
    </source>
</evidence>
<dbReference type="GO" id="GO:0055088">
    <property type="term" value="P:lipid homeostasis"/>
    <property type="evidence" value="ECO:0007669"/>
    <property type="project" value="TreeGrafter"/>
</dbReference>
<gene>
    <name evidence="4" type="ORF">TL16_g03899</name>
</gene>
<feature type="short sequence motif" description="GXSXG" evidence="2">
    <location>
        <begin position="71"/>
        <end position="75"/>
    </location>
</feature>
<proteinExistence type="predicted"/>
<keyword evidence="1 2" id="KW-0443">Lipid metabolism</keyword>
<dbReference type="Gene3D" id="3.40.1090.10">
    <property type="entry name" value="Cytosolic phospholipase A2 catalytic domain"/>
    <property type="match status" value="1"/>
</dbReference>
<keyword evidence="2" id="KW-0442">Lipid degradation</keyword>
<dbReference type="PROSITE" id="PS51635">
    <property type="entry name" value="PNPLA"/>
    <property type="match status" value="1"/>
</dbReference>
<keyword evidence="2" id="KW-0378">Hydrolase</keyword>
<dbReference type="GO" id="GO:0005737">
    <property type="term" value="C:cytoplasm"/>
    <property type="evidence" value="ECO:0007669"/>
    <property type="project" value="TreeGrafter"/>
</dbReference>
<feature type="short sequence motif" description="DGA/G" evidence="2">
    <location>
        <begin position="256"/>
        <end position="258"/>
    </location>
</feature>
<evidence type="ECO:0000313" key="4">
    <source>
        <dbReference type="EMBL" id="GMH64165.1"/>
    </source>
</evidence>
<accession>A0A9W7AAA2</accession>